<gene>
    <name evidence="2" type="ORF">PQ477_15705</name>
</gene>
<dbReference type="PANTHER" id="PTHR43617">
    <property type="entry name" value="L-AMINO ACID N-ACETYLTRANSFERASE"/>
    <property type="match status" value="1"/>
</dbReference>
<proteinExistence type="predicted"/>
<dbReference type="PROSITE" id="PS51186">
    <property type="entry name" value="GNAT"/>
    <property type="match status" value="1"/>
</dbReference>
<feature type="domain" description="N-acetyltransferase" evidence="1">
    <location>
        <begin position="3"/>
        <end position="172"/>
    </location>
</feature>
<dbReference type="CDD" id="cd04301">
    <property type="entry name" value="NAT_SF"/>
    <property type="match status" value="1"/>
</dbReference>
<reference evidence="2 3" key="1">
    <citation type="submission" date="2023-02" db="EMBL/GenBank/DDBJ databases">
        <authorList>
            <person name="Liu G."/>
        </authorList>
    </citation>
    <scope>NUCLEOTIDE SEQUENCE [LARGE SCALE GENOMIC DNA]</scope>
    <source>
        <strain evidence="2 3">DSM 23008</strain>
    </source>
</reference>
<dbReference type="InterPro" id="IPR016181">
    <property type="entry name" value="Acyl_CoA_acyltransferase"/>
</dbReference>
<dbReference type="Gene3D" id="3.40.630.30">
    <property type="match status" value="1"/>
</dbReference>
<keyword evidence="3" id="KW-1185">Reference proteome</keyword>
<evidence type="ECO:0000313" key="3">
    <source>
        <dbReference type="Proteomes" id="UP001215143"/>
    </source>
</evidence>
<organism evidence="2 3">
    <name type="scientific">Shouchella hunanensis</name>
    <dbReference type="NCBI Taxonomy" id="766894"/>
    <lineage>
        <taxon>Bacteria</taxon>
        <taxon>Bacillati</taxon>
        <taxon>Bacillota</taxon>
        <taxon>Bacilli</taxon>
        <taxon>Bacillales</taxon>
        <taxon>Bacillaceae</taxon>
        <taxon>Shouchella</taxon>
    </lineage>
</organism>
<dbReference type="Pfam" id="PF00583">
    <property type="entry name" value="Acetyltransf_1"/>
    <property type="match status" value="1"/>
</dbReference>
<name>A0ABY7W2X9_9BACI</name>
<dbReference type="RefSeq" id="WP_274272439.1">
    <property type="nucleotide sequence ID" value="NZ_CP117834.1"/>
</dbReference>
<evidence type="ECO:0000313" key="2">
    <source>
        <dbReference type="EMBL" id="WDF02931.1"/>
    </source>
</evidence>
<accession>A0ABY7W2X9</accession>
<dbReference type="PANTHER" id="PTHR43617:SF33">
    <property type="entry name" value="SPORE COAT POLYSACCHARIDE BIOSYNTHESIS PROTEIN SPSD"/>
    <property type="match status" value="1"/>
</dbReference>
<dbReference type="Proteomes" id="UP001215143">
    <property type="component" value="Chromosome"/>
</dbReference>
<dbReference type="InterPro" id="IPR000182">
    <property type="entry name" value="GNAT_dom"/>
</dbReference>
<dbReference type="SUPFAM" id="SSF55729">
    <property type="entry name" value="Acyl-CoA N-acyltransferases (Nat)"/>
    <property type="match status" value="1"/>
</dbReference>
<evidence type="ECO:0000259" key="1">
    <source>
        <dbReference type="PROSITE" id="PS51186"/>
    </source>
</evidence>
<protein>
    <submittedName>
        <fullName evidence="2">GNAT family N-acetyltransferase</fullName>
    </submittedName>
</protein>
<dbReference type="EMBL" id="CP117834">
    <property type="protein sequence ID" value="WDF02931.1"/>
    <property type="molecule type" value="Genomic_DNA"/>
</dbReference>
<dbReference type="InterPro" id="IPR050276">
    <property type="entry name" value="MshD_Acetyltransferase"/>
</dbReference>
<sequence length="172" mass="20094">MSVIIKECTSNDLQKLQELSIETFNDTFKQQNSPENMEDYLNKAFTLEKLNEEMSNKFSTFYFLFYENKLAGYLKINTEDAQSETMDNDSLEIERIYIKKNFQKHGLGKHLFNFAINSALDKNKHSVWLGVWEENDNAIAFYQKMGFSQTGSHSFFMGDEKQTDIIMSKSLL</sequence>